<gene>
    <name evidence="2" type="ORF">FPANT_2266</name>
</gene>
<dbReference type="Proteomes" id="UP000544095">
    <property type="component" value="Unassembled WGS sequence"/>
</dbReference>
<evidence type="ECO:0000256" key="1">
    <source>
        <dbReference type="SAM" id="MobiDB-lite"/>
    </source>
</evidence>
<comment type="caution">
    <text evidence="2">The sequence shown here is derived from an EMBL/GenBank/DDBJ whole genome shotgun (WGS) entry which is preliminary data.</text>
</comment>
<dbReference type="AlphaFoldDB" id="A0A8H5UWB8"/>
<organism evidence="2 3">
    <name type="scientific">Fusarium pseudoanthophilum</name>
    <dbReference type="NCBI Taxonomy" id="48495"/>
    <lineage>
        <taxon>Eukaryota</taxon>
        <taxon>Fungi</taxon>
        <taxon>Dikarya</taxon>
        <taxon>Ascomycota</taxon>
        <taxon>Pezizomycotina</taxon>
        <taxon>Sordariomycetes</taxon>
        <taxon>Hypocreomycetidae</taxon>
        <taxon>Hypocreales</taxon>
        <taxon>Nectriaceae</taxon>
        <taxon>Fusarium</taxon>
        <taxon>Fusarium fujikuroi species complex</taxon>
    </lineage>
</organism>
<accession>A0A8H5UWB8</accession>
<evidence type="ECO:0000313" key="2">
    <source>
        <dbReference type="EMBL" id="KAF5600603.1"/>
    </source>
</evidence>
<sequence>MDLDQEASGPSNPRGSGENGRSTSQQGALLPQQVSLEMIQRFTQEQEPFKDPPDPGDMVTEVHTNQDINWTQVGGTAIGNDLSIETGFVQQGPIITQPNIPLALGYRNSVAPIHNTPGRHSEEVSQLREADIVRVQPRRVRRHHHHVVTISHRVKEVIQMTPEEVVDPTDVAAIGLSGRDTKMIGLERGTRVSMEIGRYA</sequence>
<keyword evidence="3" id="KW-1185">Reference proteome</keyword>
<evidence type="ECO:0000313" key="3">
    <source>
        <dbReference type="Proteomes" id="UP000544095"/>
    </source>
</evidence>
<feature type="region of interest" description="Disordered" evidence="1">
    <location>
        <begin position="1"/>
        <end position="36"/>
    </location>
</feature>
<name>A0A8H5UWB8_9HYPO</name>
<protein>
    <submittedName>
        <fullName evidence="2">Uncharacterized protein</fullName>
    </submittedName>
</protein>
<dbReference type="EMBL" id="JAAOAR010000093">
    <property type="protein sequence ID" value="KAF5600603.1"/>
    <property type="molecule type" value="Genomic_DNA"/>
</dbReference>
<proteinExistence type="predicted"/>
<reference evidence="2 3" key="1">
    <citation type="submission" date="2020-05" db="EMBL/GenBank/DDBJ databases">
        <title>Identification and distribution of gene clusters putatively required for synthesis of sphingolipid metabolism inhibitors in phylogenetically diverse species of the filamentous fungus Fusarium.</title>
        <authorList>
            <person name="Kim H.-S."/>
            <person name="Busman M."/>
            <person name="Brown D.W."/>
            <person name="Divon H."/>
            <person name="Uhlig S."/>
            <person name="Proctor R.H."/>
        </authorList>
    </citation>
    <scope>NUCLEOTIDE SEQUENCE [LARGE SCALE GENOMIC DNA]</scope>
    <source>
        <strain evidence="2 3">NRRL 25211</strain>
    </source>
</reference>
<feature type="compositionally biased region" description="Polar residues" evidence="1">
    <location>
        <begin position="8"/>
        <end position="36"/>
    </location>
</feature>